<feature type="region of interest" description="Disordered" evidence="1">
    <location>
        <begin position="257"/>
        <end position="319"/>
    </location>
</feature>
<evidence type="ECO:0000313" key="2">
    <source>
        <dbReference type="EMBL" id="KAK9885287.1"/>
    </source>
</evidence>
<keyword evidence="3" id="KW-1185">Reference proteome</keyword>
<accession>A0AAW1UZ59</accession>
<evidence type="ECO:0000256" key="1">
    <source>
        <dbReference type="SAM" id="MobiDB-lite"/>
    </source>
</evidence>
<dbReference type="EMBL" id="JARQZJ010000095">
    <property type="protein sequence ID" value="KAK9885287.1"/>
    <property type="molecule type" value="Genomic_DNA"/>
</dbReference>
<evidence type="ECO:0000313" key="3">
    <source>
        <dbReference type="Proteomes" id="UP001431783"/>
    </source>
</evidence>
<dbReference type="AlphaFoldDB" id="A0AAW1UZ59"/>
<name>A0AAW1UZ59_9CUCU</name>
<feature type="compositionally biased region" description="Basic and acidic residues" evidence="1">
    <location>
        <begin position="296"/>
        <end position="312"/>
    </location>
</feature>
<proteinExistence type="predicted"/>
<feature type="compositionally biased region" description="Basic and acidic residues" evidence="1">
    <location>
        <begin position="271"/>
        <end position="282"/>
    </location>
</feature>
<protein>
    <submittedName>
        <fullName evidence="2">Uncharacterized protein</fullName>
    </submittedName>
</protein>
<organism evidence="2 3">
    <name type="scientific">Henosepilachna vigintioctopunctata</name>
    <dbReference type="NCBI Taxonomy" id="420089"/>
    <lineage>
        <taxon>Eukaryota</taxon>
        <taxon>Metazoa</taxon>
        <taxon>Ecdysozoa</taxon>
        <taxon>Arthropoda</taxon>
        <taxon>Hexapoda</taxon>
        <taxon>Insecta</taxon>
        <taxon>Pterygota</taxon>
        <taxon>Neoptera</taxon>
        <taxon>Endopterygota</taxon>
        <taxon>Coleoptera</taxon>
        <taxon>Polyphaga</taxon>
        <taxon>Cucujiformia</taxon>
        <taxon>Coccinelloidea</taxon>
        <taxon>Coccinellidae</taxon>
        <taxon>Epilachninae</taxon>
        <taxon>Epilachnini</taxon>
        <taxon>Henosepilachna</taxon>
    </lineage>
</organism>
<feature type="non-terminal residue" evidence="2">
    <location>
        <position position="1"/>
    </location>
</feature>
<dbReference type="Proteomes" id="UP001431783">
    <property type="component" value="Unassembled WGS sequence"/>
</dbReference>
<gene>
    <name evidence="2" type="ORF">WA026_010781</name>
</gene>
<sequence>QILASELIKNHEVPSKKQKLDEYSRLVPYNMQIQQIYASLEPFYNPFVQDLANVNRHVSAFKPVPLIAAESNIRKVGQFADPPVLQHPEKVVPLSESEKFGRSYQPNVALVPPTPKKHLYGRNSININEAIKCDLKQRALMMNGHFVKKEPEEATPERDRVETTIPNECISTQRCNSEMDCSTDSDDSTTESIGSSSIKYLKTVLQAIEDPLARRRCLNIFKSLIKQRDKLAAELEKKHELMNSMVIHREEIIRNTENYQEANGNENAEQTEQKEEKEELKNVAETGTNKNSPEGIKSEEKEKKKEEEKESTSEGSVSE</sequence>
<comment type="caution">
    <text evidence="2">The sequence shown here is derived from an EMBL/GenBank/DDBJ whole genome shotgun (WGS) entry which is preliminary data.</text>
</comment>
<reference evidence="2 3" key="1">
    <citation type="submission" date="2023-03" db="EMBL/GenBank/DDBJ databases">
        <title>Genome insight into feeding habits of ladybird beetles.</title>
        <authorList>
            <person name="Li H.-S."/>
            <person name="Huang Y.-H."/>
            <person name="Pang H."/>
        </authorList>
    </citation>
    <scope>NUCLEOTIDE SEQUENCE [LARGE SCALE GENOMIC DNA]</scope>
    <source>
        <strain evidence="2">SYSU_2023b</strain>
        <tissue evidence="2">Whole body</tissue>
    </source>
</reference>